<dbReference type="EMBL" id="FWFF01000005">
    <property type="protein sequence ID" value="SLM94288.1"/>
    <property type="molecule type" value="Genomic_DNA"/>
</dbReference>
<sequence length="432" mass="44900">MSTSTETHILTTPGGGPTLRSPIDWKFPIVYGVLALVTLLLFGLFGGTGGKSTTFSFAAGTDLFGIPPLTVSAMATTVAVGIVLVAMAAVATWLAVKREKIGIWFPILFGVLFLFAFLTWAGAGNGHIPLTPLLAGALALSVPLIFGAMCGLVGERSGVINIAIEGQLLAGAFLAAVVASAVKNPYAGLIAAPFAGALVAVVLSFFAIRYWVDQIIIGVVLNVLVVGVTSFLFSTVLTQNPELWNARQALPVIPIPLLGDIPVLGPVLFRQSILVYIMYVVVAVLYVALFHSKWGLRTRAIGEHPKAADTVGIPVNRNRVINVLIAGAIAGLGGAFFTVGSGLAFGKEMSAGQGFIALAAMILGKWNPLGAVFAALLFGFARNLGNTLSTMGTPVPGDLLLMLPYIVTIFAVAGFVGRVRAPAANGKAYAKQ</sequence>
<proteinExistence type="predicted"/>
<dbReference type="GO" id="GO:0022857">
    <property type="term" value="F:transmembrane transporter activity"/>
    <property type="evidence" value="ECO:0007669"/>
    <property type="project" value="InterPro"/>
</dbReference>
<feature type="transmembrane region" description="Helical" evidence="6">
    <location>
        <begin position="355"/>
        <end position="379"/>
    </location>
</feature>
<protein>
    <submittedName>
        <fullName evidence="7">Ribose ABC transport system, permease protein RbsC (TC 3.A.1.2.1)</fullName>
    </submittedName>
</protein>
<keyword evidence="2" id="KW-1003">Cell membrane</keyword>
<keyword evidence="4 6" id="KW-1133">Transmembrane helix</keyword>
<dbReference type="PANTHER" id="PTHR43370:SF1">
    <property type="entry name" value="GUANOSINE ABC TRANSPORTER PERMEASE PROTEIN NUPQ"/>
    <property type="match status" value="1"/>
</dbReference>
<evidence type="ECO:0000256" key="4">
    <source>
        <dbReference type="ARBA" id="ARBA00022989"/>
    </source>
</evidence>
<dbReference type="RefSeq" id="WP_087005149.1">
    <property type="nucleotide sequence ID" value="NZ_FWFF01000005.1"/>
</dbReference>
<dbReference type="Pfam" id="PF02653">
    <property type="entry name" value="BPD_transp_2"/>
    <property type="match status" value="1"/>
</dbReference>
<feature type="transmembrane region" description="Helical" evidence="6">
    <location>
        <begin position="399"/>
        <end position="417"/>
    </location>
</feature>
<feature type="transmembrane region" description="Helical" evidence="6">
    <location>
        <begin position="69"/>
        <end position="96"/>
    </location>
</feature>
<keyword evidence="8" id="KW-1185">Reference proteome</keyword>
<evidence type="ECO:0000313" key="8">
    <source>
        <dbReference type="Proteomes" id="UP000196581"/>
    </source>
</evidence>
<feature type="transmembrane region" description="Helical" evidence="6">
    <location>
        <begin position="103"/>
        <end position="121"/>
    </location>
</feature>
<keyword evidence="5 6" id="KW-0472">Membrane</keyword>
<feature type="transmembrane region" description="Helical" evidence="6">
    <location>
        <begin position="133"/>
        <end position="152"/>
    </location>
</feature>
<dbReference type="CDD" id="cd06580">
    <property type="entry name" value="TM_PBP1_transp_TpRbsC_like"/>
    <property type="match status" value="1"/>
</dbReference>
<evidence type="ECO:0000256" key="3">
    <source>
        <dbReference type="ARBA" id="ARBA00022692"/>
    </source>
</evidence>
<evidence type="ECO:0000256" key="5">
    <source>
        <dbReference type="ARBA" id="ARBA00023136"/>
    </source>
</evidence>
<feature type="transmembrane region" description="Helical" evidence="6">
    <location>
        <begin position="29"/>
        <end position="49"/>
    </location>
</feature>
<dbReference type="InterPro" id="IPR001851">
    <property type="entry name" value="ABC_transp_permease"/>
</dbReference>
<dbReference type="GO" id="GO:0005886">
    <property type="term" value="C:plasma membrane"/>
    <property type="evidence" value="ECO:0007669"/>
    <property type="project" value="UniProtKB-SubCell"/>
</dbReference>
<dbReference type="Proteomes" id="UP000196581">
    <property type="component" value="Unassembled WGS sequence"/>
</dbReference>
<evidence type="ECO:0000256" key="2">
    <source>
        <dbReference type="ARBA" id="ARBA00022475"/>
    </source>
</evidence>
<feature type="transmembrane region" description="Helical" evidence="6">
    <location>
        <begin position="159"/>
        <end position="180"/>
    </location>
</feature>
<comment type="subcellular location">
    <subcellularLocation>
        <location evidence="1">Cell membrane</location>
        <topology evidence="1">Multi-pass membrane protein</topology>
    </subcellularLocation>
</comment>
<feature type="transmembrane region" description="Helical" evidence="6">
    <location>
        <begin position="215"/>
        <end position="237"/>
    </location>
</feature>
<evidence type="ECO:0000256" key="1">
    <source>
        <dbReference type="ARBA" id="ARBA00004651"/>
    </source>
</evidence>
<dbReference type="AlphaFoldDB" id="A0A1X6X5N7"/>
<gene>
    <name evidence="7" type="ORF">FM105_04055</name>
</gene>
<accession>A0A1X6X5N7</accession>
<feature type="transmembrane region" description="Helical" evidence="6">
    <location>
        <begin position="276"/>
        <end position="296"/>
    </location>
</feature>
<name>A0A1X6X5N7_9MICO</name>
<dbReference type="PANTHER" id="PTHR43370">
    <property type="entry name" value="SUGAR ABC TRANSPORTER INTEGRAL MEMBRANE PROTEIN-RELATED"/>
    <property type="match status" value="1"/>
</dbReference>
<organism evidence="7 8">
    <name type="scientific">Brevibacterium yomogidense</name>
    <dbReference type="NCBI Taxonomy" id="946573"/>
    <lineage>
        <taxon>Bacteria</taxon>
        <taxon>Bacillati</taxon>
        <taxon>Actinomycetota</taxon>
        <taxon>Actinomycetes</taxon>
        <taxon>Micrococcales</taxon>
        <taxon>Brevibacteriaceae</taxon>
        <taxon>Brevibacterium</taxon>
    </lineage>
</organism>
<reference evidence="8" key="1">
    <citation type="submission" date="2017-02" db="EMBL/GenBank/DDBJ databases">
        <authorList>
            <person name="Dridi B."/>
        </authorList>
    </citation>
    <scope>NUCLEOTIDE SEQUENCE [LARGE SCALE GENOMIC DNA]</scope>
    <source>
        <strain evidence="8">B Co 03.10</strain>
    </source>
</reference>
<feature type="transmembrane region" description="Helical" evidence="6">
    <location>
        <begin position="320"/>
        <end position="343"/>
    </location>
</feature>
<evidence type="ECO:0000313" key="7">
    <source>
        <dbReference type="EMBL" id="SLM94288.1"/>
    </source>
</evidence>
<evidence type="ECO:0000256" key="6">
    <source>
        <dbReference type="SAM" id="Phobius"/>
    </source>
</evidence>
<feature type="transmembrane region" description="Helical" evidence="6">
    <location>
        <begin position="186"/>
        <end position="208"/>
    </location>
</feature>
<keyword evidence="3 6" id="KW-0812">Transmembrane</keyword>